<name>A0A4V0NF23_SORCE</name>
<gene>
    <name evidence="1" type="ORF">SOCE836_002400</name>
</gene>
<organism evidence="1 2">
    <name type="scientific">Sorangium cellulosum</name>
    <name type="common">Polyangium cellulosum</name>
    <dbReference type="NCBI Taxonomy" id="56"/>
    <lineage>
        <taxon>Bacteria</taxon>
        <taxon>Pseudomonadati</taxon>
        <taxon>Myxococcota</taxon>
        <taxon>Polyangia</taxon>
        <taxon>Polyangiales</taxon>
        <taxon>Polyangiaceae</taxon>
        <taxon>Sorangium</taxon>
    </lineage>
</organism>
<sequence>MKHGYAWEKLYMTVRILAASDQRLQERLAAAWVHSGIRLSYGVAPDLPEDLQAEYNAIHDALTKVQDPDQGSVNATCAALSTDEASELVQRIVSLYDSVCREYYRSWK</sequence>
<reference evidence="1 2" key="1">
    <citation type="submission" date="2015-09" db="EMBL/GenBank/DDBJ databases">
        <title>Sorangium comparison.</title>
        <authorList>
            <person name="Zaburannyi N."/>
            <person name="Bunk B."/>
            <person name="Overmann J."/>
            <person name="Mueller R."/>
        </authorList>
    </citation>
    <scope>NUCLEOTIDE SEQUENCE [LARGE SCALE GENOMIC DNA]</scope>
    <source>
        <strain evidence="1 2">So ce836</strain>
    </source>
</reference>
<dbReference type="AlphaFoldDB" id="A0A4V0NF23"/>
<evidence type="ECO:0000313" key="1">
    <source>
        <dbReference type="EMBL" id="AUX28172.1"/>
    </source>
</evidence>
<dbReference type="RefSeq" id="WP_129572570.1">
    <property type="nucleotide sequence ID" value="NZ_CP012672.1"/>
</dbReference>
<dbReference type="Proteomes" id="UP000295497">
    <property type="component" value="Chromosome"/>
</dbReference>
<protein>
    <submittedName>
        <fullName evidence="1">Uncharacterized protein</fullName>
    </submittedName>
</protein>
<dbReference type="EMBL" id="CP012672">
    <property type="protein sequence ID" value="AUX28172.1"/>
    <property type="molecule type" value="Genomic_DNA"/>
</dbReference>
<evidence type="ECO:0000313" key="2">
    <source>
        <dbReference type="Proteomes" id="UP000295497"/>
    </source>
</evidence>
<proteinExistence type="predicted"/>
<accession>A0A4V0NF23</accession>